<dbReference type="RefSeq" id="WP_167964460.1">
    <property type="nucleotide sequence ID" value="NZ_CP050831.1"/>
</dbReference>
<dbReference type="Gene3D" id="2.40.170.20">
    <property type="entry name" value="TonB-dependent receptor, beta-barrel domain"/>
    <property type="match status" value="1"/>
</dbReference>
<dbReference type="InterPro" id="IPR012910">
    <property type="entry name" value="Plug_dom"/>
</dbReference>
<evidence type="ECO:0000259" key="12">
    <source>
        <dbReference type="Pfam" id="PF07715"/>
    </source>
</evidence>
<dbReference type="InterPro" id="IPR036942">
    <property type="entry name" value="Beta-barrel_TonB_sf"/>
</dbReference>
<dbReference type="SUPFAM" id="SSF49464">
    <property type="entry name" value="Carboxypeptidase regulatory domain-like"/>
    <property type="match status" value="1"/>
</dbReference>
<name>A0A6H0KT81_9BACE</name>
<keyword evidence="10" id="KW-0732">Signal</keyword>
<dbReference type="InterPro" id="IPR023997">
    <property type="entry name" value="TonB-dep_OMP_SusC/RagA_CS"/>
</dbReference>
<evidence type="ECO:0000256" key="7">
    <source>
        <dbReference type="ARBA" id="ARBA00023237"/>
    </source>
</evidence>
<comment type="similarity">
    <text evidence="8 9">Belongs to the TonB-dependent receptor family.</text>
</comment>
<evidence type="ECO:0000256" key="3">
    <source>
        <dbReference type="ARBA" id="ARBA00022452"/>
    </source>
</evidence>
<dbReference type="InterPro" id="IPR000531">
    <property type="entry name" value="Beta-barrel_TonB"/>
</dbReference>
<dbReference type="Gene3D" id="2.170.130.10">
    <property type="entry name" value="TonB-dependent receptor, plug domain"/>
    <property type="match status" value="1"/>
</dbReference>
<evidence type="ECO:0000313" key="13">
    <source>
        <dbReference type="EMBL" id="QIU95637.1"/>
    </source>
</evidence>
<keyword evidence="5 9" id="KW-0798">TonB box</keyword>
<gene>
    <name evidence="13" type="ORF">BacF7301_16430</name>
</gene>
<dbReference type="SUPFAM" id="SSF56935">
    <property type="entry name" value="Porins"/>
    <property type="match status" value="1"/>
</dbReference>
<dbReference type="InterPro" id="IPR008969">
    <property type="entry name" value="CarboxyPept-like_regulatory"/>
</dbReference>
<accession>A0A6H0KT81</accession>
<evidence type="ECO:0000256" key="4">
    <source>
        <dbReference type="ARBA" id="ARBA00022692"/>
    </source>
</evidence>
<organism evidence="13 14">
    <name type="scientific">Bacteroides faecium</name>
    <dbReference type="NCBI Taxonomy" id="2715212"/>
    <lineage>
        <taxon>Bacteria</taxon>
        <taxon>Pseudomonadati</taxon>
        <taxon>Bacteroidota</taxon>
        <taxon>Bacteroidia</taxon>
        <taxon>Bacteroidales</taxon>
        <taxon>Bacteroidaceae</taxon>
        <taxon>Bacteroides</taxon>
    </lineage>
</organism>
<comment type="subcellular location">
    <subcellularLocation>
        <location evidence="1 8">Cell outer membrane</location>
        <topology evidence="1 8">Multi-pass membrane protein</topology>
    </subcellularLocation>
</comment>
<dbReference type="Pfam" id="PF13715">
    <property type="entry name" value="CarbopepD_reg_2"/>
    <property type="match status" value="1"/>
</dbReference>
<dbReference type="Pfam" id="PF07715">
    <property type="entry name" value="Plug"/>
    <property type="match status" value="1"/>
</dbReference>
<evidence type="ECO:0000256" key="6">
    <source>
        <dbReference type="ARBA" id="ARBA00023136"/>
    </source>
</evidence>
<evidence type="ECO:0000256" key="2">
    <source>
        <dbReference type="ARBA" id="ARBA00022448"/>
    </source>
</evidence>
<feature type="domain" description="TonB-dependent receptor-like beta-barrel" evidence="11">
    <location>
        <begin position="409"/>
        <end position="943"/>
    </location>
</feature>
<evidence type="ECO:0000256" key="5">
    <source>
        <dbReference type="ARBA" id="ARBA00023077"/>
    </source>
</evidence>
<dbReference type="NCBIfam" id="TIGR04057">
    <property type="entry name" value="SusC_RagA_signa"/>
    <property type="match status" value="1"/>
</dbReference>
<reference evidence="13 14" key="1">
    <citation type="submission" date="2020-03" db="EMBL/GenBank/DDBJ databases">
        <title>Genomic analysis of Bacteroides faecium CBA7301.</title>
        <authorList>
            <person name="Kim J."/>
            <person name="Roh S.W."/>
        </authorList>
    </citation>
    <scope>NUCLEOTIDE SEQUENCE [LARGE SCALE GENOMIC DNA]</scope>
    <source>
        <strain evidence="13 14">CBA7301</strain>
    </source>
</reference>
<evidence type="ECO:0000256" key="8">
    <source>
        <dbReference type="PROSITE-ProRule" id="PRU01360"/>
    </source>
</evidence>
<dbReference type="Pfam" id="PF00593">
    <property type="entry name" value="TonB_dep_Rec_b-barrel"/>
    <property type="match status" value="1"/>
</dbReference>
<dbReference type="InterPro" id="IPR023996">
    <property type="entry name" value="TonB-dep_OMP_SusC/RagA"/>
</dbReference>
<keyword evidence="13" id="KW-0675">Receptor</keyword>
<keyword evidence="4 8" id="KW-0812">Transmembrane</keyword>
<dbReference type="NCBIfam" id="TIGR04056">
    <property type="entry name" value="OMP_RagA_SusC"/>
    <property type="match status" value="1"/>
</dbReference>
<keyword evidence="14" id="KW-1185">Reference proteome</keyword>
<feature type="chain" id="PRO_5026019150" evidence="10">
    <location>
        <begin position="21"/>
        <end position="1097"/>
    </location>
</feature>
<keyword evidence="6 8" id="KW-0472">Membrane</keyword>
<dbReference type="GO" id="GO:0009279">
    <property type="term" value="C:cell outer membrane"/>
    <property type="evidence" value="ECO:0007669"/>
    <property type="project" value="UniProtKB-SubCell"/>
</dbReference>
<feature type="domain" description="TonB-dependent receptor plug" evidence="12">
    <location>
        <begin position="116"/>
        <end position="220"/>
    </location>
</feature>
<protein>
    <submittedName>
        <fullName evidence="13">TonB-dependent receptor</fullName>
    </submittedName>
</protein>
<keyword evidence="3 8" id="KW-1134">Transmembrane beta strand</keyword>
<feature type="signal peptide" evidence="10">
    <location>
        <begin position="1"/>
        <end position="20"/>
    </location>
</feature>
<evidence type="ECO:0000256" key="10">
    <source>
        <dbReference type="SAM" id="SignalP"/>
    </source>
</evidence>
<dbReference type="FunFam" id="2.60.40.1120:FF:000003">
    <property type="entry name" value="Outer membrane protein Omp121"/>
    <property type="match status" value="1"/>
</dbReference>
<sequence>MKKSILLLILCFFCSIGAMAQSKSITGVVTDGTGEPIIGASVVEVGTTNGIITDIDGKFTLNMNPNGKIKVSYIGYQAQTIDLRGRTSLKIQMKEDSEMLEEVVVTGYGGKQLRTKVTNSISKVSEESLKVGLFSNPAQALSGAVAGLKVTQASGSPGATPTIVLRGGTDFNGSGSPLVIIDGQLRDGLSDINPEDIESMEVLKDAGATALYGARASNGVILITTKSGKKGHREINLKVKMGLNYVNNPYEFLNGEEYIRTLRTTYSKSGYYYSDGEYASIAPLSNLTSASPFGLGNELGKSAWNVMGKTADNAYLVQQHGWKEMTDPLDPTQTIIYKDINPADYNLNNPSFSQDYNVNMSGGGDRAAYYAGIGYNRQEGLPIDTYYERYSFILNASYKVTDWLTSTSNFNYNRANWKNMPGSNTSEGNYFGRIMSTPPTSRYEDEYGNPTLGPGVADGNQAFQPEKWTNFNQTDKFTMIQSFQIDIMKGLFVKGTANWYYSEGLYESFTKDYLDNMLTNHYTKTRSTSAKFERNFAQTYNAVLNYSQTFVKDHNVNLMLGMEYYANEKRGFSGSGSGAPTDDFADLALTDKGEGKRAIDSWHEQYRILSYFGRLNYDYKGKYLLSAVFRHDGYSSLLGDNRWGFFPGVSAGWIFGQEQFVKDAVPFLSFGKLRASYGVNGNATGIGAYTLQGSYSPATYNGNTGFLIGSLPNPGLRWEKTKTAEVGLDLSFFDNRLNANFTFYNRLTSDKYANFSLPSTTGFSSIKNNNGEFRNRGLEIELSGKIINTKDWKWSMSGNISYNKNKVISLPDNGLERNRQGGQQIYTGEKITKENGEIEYVKRWVGGTQVGMEPGTMVVYKSEGVYRSWDEIPGDLVVTSGNYYGKKLYGPDAWKKLTKAEQKNALPIMPGDMKWKDINGDKIIDQYDQVELGNTIPHWTGGFNTTLRWKNLQLYGRFDFALDYWIYDHTTPEIFLACAQGTYNTTTDVYNTWSEDNPNAKYPRYAYADVLTNANYARNSTMFAYKGNYLAIRELSLTYSLPELWAKKVFCQKVDVSITGQNLGYITAANVATPEVSSAGSGYALPRTLLFGLNVTF</sequence>
<dbReference type="InterPro" id="IPR039426">
    <property type="entry name" value="TonB-dep_rcpt-like"/>
</dbReference>
<keyword evidence="2 8" id="KW-0813">Transport</keyword>
<dbReference type="InterPro" id="IPR037066">
    <property type="entry name" value="Plug_dom_sf"/>
</dbReference>
<dbReference type="PROSITE" id="PS52016">
    <property type="entry name" value="TONB_DEPENDENT_REC_3"/>
    <property type="match status" value="1"/>
</dbReference>
<dbReference type="EMBL" id="CP050831">
    <property type="protein sequence ID" value="QIU95637.1"/>
    <property type="molecule type" value="Genomic_DNA"/>
</dbReference>
<dbReference type="Proteomes" id="UP000501780">
    <property type="component" value="Chromosome"/>
</dbReference>
<evidence type="ECO:0000256" key="9">
    <source>
        <dbReference type="RuleBase" id="RU003357"/>
    </source>
</evidence>
<evidence type="ECO:0000256" key="1">
    <source>
        <dbReference type="ARBA" id="ARBA00004571"/>
    </source>
</evidence>
<evidence type="ECO:0000313" key="14">
    <source>
        <dbReference type="Proteomes" id="UP000501780"/>
    </source>
</evidence>
<evidence type="ECO:0000259" key="11">
    <source>
        <dbReference type="Pfam" id="PF00593"/>
    </source>
</evidence>
<proteinExistence type="inferred from homology"/>
<dbReference type="KEGG" id="bfc:BacF7301_16430"/>
<dbReference type="AlphaFoldDB" id="A0A6H0KT81"/>
<keyword evidence="7 8" id="KW-0998">Cell outer membrane</keyword>
<dbReference type="Gene3D" id="2.60.40.1120">
    <property type="entry name" value="Carboxypeptidase-like, regulatory domain"/>
    <property type="match status" value="1"/>
</dbReference>